<dbReference type="SMART" id="SM00471">
    <property type="entry name" value="HDc"/>
    <property type="match status" value="1"/>
</dbReference>
<evidence type="ECO:0000256" key="5">
    <source>
        <dbReference type="ARBA" id="ARBA00023004"/>
    </source>
</evidence>
<dbReference type="InterPro" id="IPR003607">
    <property type="entry name" value="HD/PDEase_dom"/>
</dbReference>
<dbReference type="EC" id="3.6.1.41" evidence="1"/>
<comment type="catalytic activity">
    <reaction evidence="6">
        <text>P(1),P(4)-bis(5'-adenosyl) tetraphosphate + H2O = 2 ADP + 2 H(+)</text>
        <dbReference type="Rhea" id="RHEA:24252"/>
        <dbReference type="ChEBI" id="CHEBI:15377"/>
        <dbReference type="ChEBI" id="CHEBI:15378"/>
        <dbReference type="ChEBI" id="CHEBI:58141"/>
        <dbReference type="ChEBI" id="CHEBI:456216"/>
        <dbReference type="EC" id="3.6.1.41"/>
    </reaction>
</comment>
<evidence type="ECO:0000313" key="9">
    <source>
        <dbReference type="Proteomes" id="UP000199708"/>
    </source>
</evidence>
<dbReference type="EMBL" id="FNCK01000010">
    <property type="protein sequence ID" value="SDG47303.1"/>
    <property type="molecule type" value="Genomic_DNA"/>
</dbReference>
<evidence type="ECO:0000313" key="8">
    <source>
        <dbReference type="EMBL" id="SDG47303.1"/>
    </source>
</evidence>
<keyword evidence="5" id="KW-0408">Iron</keyword>
<dbReference type="NCBIfam" id="TIGR00488">
    <property type="entry name" value="bis(5'-nucleosyl)-tetraphosphatase (symmetrical) YqeK"/>
    <property type="match status" value="1"/>
</dbReference>
<dbReference type="Proteomes" id="UP000199708">
    <property type="component" value="Unassembled WGS sequence"/>
</dbReference>
<evidence type="ECO:0000259" key="7">
    <source>
        <dbReference type="SMART" id="SM00471"/>
    </source>
</evidence>
<sequence length="205" mass="24049">MIEELIYQQNLINMSRQELINQLDKRLSKSRFNHVMRVEKKALELAELYGADIEKTSIVALMHDYAKEIDANTMLLLAKEFWSDDRLDEANEGIWHGFAAAQILKRDLACQDEEVIQAVAAHTTGWHQMSQIAKILYIADYTEEGRDFKGVNKVRKLSLIDLDKACLLKMRMTVKRLMKKQEYLFPLQIEVYNSWIKHYQENKVI</sequence>
<evidence type="ECO:0000256" key="6">
    <source>
        <dbReference type="ARBA" id="ARBA00049417"/>
    </source>
</evidence>
<dbReference type="AlphaFoldDB" id="A0A1G7UIG5"/>
<dbReference type="GO" id="GO:0000166">
    <property type="term" value="F:nucleotide binding"/>
    <property type="evidence" value="ECO:0007669"/>
    <property type="project" value="UniProtKB-KW"/>
</dbReference>
<dbReference type="InterPro" id="IPR051094">
    <property type="entry name" value="Diverse_Catalytic_Enzymes"/>
</dbReference>
<dbReference type="SUPFAM" id="SSF109604">
    <property type="entry name" value="HD-domain/PDEase-like"/>
    <property type="match status" value="1"/>
</dbReference>
<dbReference type="InterPro" id="IPR006674">
    <property type="entry name" value="HD_domain"/>
</dbReference>
<accession>A0A1G7UIG5</accession>
<feature type="domain" description="HD/PDEase" evidence="7">
    <location>
        <begin position="27"/>
        <end position="154"/>
    </location>
</feature>
<keyword evidence="3" id="KW-0547">Nucleotide-binding</keyword>
<dbReference type="PANTHER" id="PTHR35795:SF1">
    <property type="entry name" value="BIS(5'-NUCLEOSYL)-TETRAPHOSPHATASE, SYMMETRICAL"/>
    <property type="match status" value="1"/>
</dbReference>
<dbReference type="RefSeq" id="WP_090290339.1">
    <property type="nucleotide sequence ID" value="NZ_FNCK01000010.1"/>
</dbReference>
<dbReference type="GO" id="GO:0008803">
    <property type="term" value="F:bis(5'-nucleosyl)-tetraphosphatase (symmetrical) activity"/>
    <property type="evidence" value="ECO:0007669"/>
    <property type="project" value="UniProtKB-EC"/>
</dbReference>
<dbReference type="Gene3D" id="1.10.3210.10">
    <property type="entry name" value="Hypothetical protein af1432"/>
    <property type="match status" value="1"/>
</dbReference>
<protein>
    <recommendedName>
        <fullName evidence="1">bis(5'-nucleosyl)-tetraphosphatase (symmetrical)</fullName>
        <ecNumber evidence="1">3.6.1.41</ecNumber>
    </recommendedName>
</protein>
<gene>
    <name evidence="8" type="ORF">SAMN05421791_11031</name>
</gene>
<evidence type="ECO:0000256" key="2">
    <source>
        <dbReference type="ARBA" id="ARBA00022723"/>
    </source>
</evidence>
<keyword evidence="9" id="KW-1185">Reference proteome</keyword>
<organism evidence="8 9">
    <name type="scientific">Facklamia miroungae</name>
    <dbReference type="NCBI Taxonomy" id="120956"/>
    <lineage>
        <taxon>Bacteria</taxon>
        <taxon>Bacillati</taxon>
        <taxon>Bacillota</taxon>
        <taxon>Bacilli</taxon>
        <taxon>Lactobacillales</taxon>
        <taxon>Aerococcaceae</taxon>
        <taxon>Facklamia</taxon>
    </lineage>
</organism>
<reference evidence="8 9" key="1">
    <citation type="submission" date="2016-10" db="EMBL/GenBank/DDBJ databases">
        <authorList>
            <person name="de Groot N.N."/>
        </authorList>
    </citation>
    <scope>NUCLEOTIDE SEQUENCE [LARGE SCALE GENOMIC DNA]</scope>
    <source>
        <strain evidence="8 9">ATCC BAA-466</strain>
    </source>
</reference>
<proteinExistence type="predicted"/>
<keyword evidence="2" id="KW-0479">Metal-binding</keyword>
<evidence type="ECO:0000256" key="3">
    <source>
        <dbReference type="ARBA" id="ARBA00022741"/>
    </source>
</evidence>
<dbReference type="OrthoDB" id="9782134at2"/>
<name>A0A1G7UIG5_9LACT</name>
<evidence type="ECO:0000256" key="4">
    <source>
        <dbReference type="ARBA" id="ARBA00022801"/>
    </source>
</evidence>
<dbReference type="InterPro" id="IPR005249">
    <property type="entry name" value="YqeK"/>
</dbReference>
<dbReference type="GO" id="GO:0046872">
    <property type="term" value="F:metal ion binding"/>
    <property type="evidence" value="ECO:0007669"/>
    <property type="project" value="UniProtKB-KW"/>
</dbReference>
<dbReference type="PANTHER" id="PTHR35795">
    <property type="entry name" value="SLR1885 PROTEIN"/>
    <property type="match status" value="1"/>
</dbReference>
<dbReference type="STRING" id="120956.SAMN05421791_11031"/>
<evidence type="ECO:0000256" key="1">
    <source>
        <dbReference type="ARBA" id="ARBA00012506"/>
    </source>
</evidence>
<dbReference type="CDD" id="cd00077">
    <property type="entry name" value="HDc"/>
    <property type="match status" value="1"/>
</dbReference>
<keyword evidence="4 8" id="KW-0378">Hydrolase</keyword>
<dbReference type="Pfam" id="PF01966">
    <property type="entry name" value="HD"/>
    <property type="match status" value="1"/>
</dbReference>